<gene>
    <name evidence="10" type="ORF">ACE41H_07935</name>
</gene>
<dbReference type="SUPFAM" id="SSF103473">
    <property type="entry name" value="MFS general substrate transporter"/>
    <property type="match status" value="1"/>
</dbReference>
<dbReference type="PANTHER" id="PTHR23517">
    <property type="entry name" value="RESISTANCE PROTEIN MDTM, PUTATIVE-RELATED-RELATED"/>
    <property type="match status" value="1"/>
</dbReference>
<dbReference type="PRINTS" id="PR01035">
    <property type="entry name" value="TCRTETA"/>
</dbReference>
<feature type="transmembrane region" description="Helical" evidence="8">
    <location>
        <begin position="49"/>
        <end position="70"/>
    </location>
</feature>
<protein>
    <submittedName>
        <fullName evidence="10">MDR family MFS transporter</fullName>
    </submittedName>
</protein>
<feature type="transmembrane region" description="Helical" evidence="8">
    <location>
        <begin position="309"/>
        <end position="334"/>
    </location>
</feature>
<evidence type="ECO:0000256" key="3">
    <source>
        <dbReference type="ARBA" id="ARBA00022448"/>
    </source>
</evidence>
<dbReference type="InterPro" id="IPR005829">
    <property type="entry name" value="Sugar_transporter_CS"/>
</dbReference>
<dbReference type="InterPro" id="IPR036259">
    <property type="entry name" value="MFS_trans_sf"/>
</dbReference>
<feature type="transmembrane region" description="Helical" evidence="8">
    <location>
        <begin position="378"/>
        <end position="398"/>
    </location>
</feature>
<keyword evidence="5 8" id="KW-0812">Transmembrane</keyword>
<evidence type="ECO:0000256" key="7">
    <source>
        <dbReference type="ARBA" id="ARBA00023136"/>
    </source>
</evidence>
<evidence type="ECO:0000256" key="6">
    <source>
        <dbReference type="ARBA" id="ARBA00022989"/>
    </source>
</evidence>
<feature type="transmembrane region" description="Helical" evidence="8">
    <location>
        <begin position="257"/>
        <end position="276"/>
    </location>
</feature>
<comment type="similarity">
    <text evidence="2">Belongs to the major facilitator superfamily. TCR/Tet family.</text>
</comment>
<evidence type="ECO:0000256" key="2">
    <source>
        <dbReference type="ARBA" id="ARBA00007520"/>
    </source>
</evidence>
<keyword evidence="11" id="KW-1185">Reference proteome</keyword>
<dbReference type="PROSITE" id="PS50850">
    <property type="entry name" value="MFS"/>
    <property type="match status" value="1"/>
</dbReference>
<dbReference type="Gene3D" id="1.20.1250.20">
    <property type="entry name" value="MFS general substrate transporter like domains"/>
    <property type="match status" value="1"/>
</dbReference>
<evidence type="ECO:0000256" key="1">
    <source>
        <dbReference type="ARBA" id="ARBA00004651"/>
    </source>
</evidence>
<feature type="transmembrane region" description="Helical" evidence="8">
    <location>
        <begin position="164"/>
        <end position="183"/>
    </location>
</feature>
<evidence type="ECO:0000256" key="8">
    <source>
        <dbReference type="SAM" id="Phobius"/>
    </source>
</evidence>
<comment type="caution">
    <text evidence="10">The sequence shown here is derived from an EMBL/GenBank/DDBJ whole genome shotgun (WGS) entry which is preliminary data.</text>
</comment>
<evidence type="ECO:0000313" key="11">
    <source>
        <dbReference type="Proteomes" id="UP001580346"/>
    </source>
</evidence>
<organism evidence="10 11">
    <name type="scientific">Paenibacillus enshidis</name>
    <dbReference type="NCBI Taxonomy" id="1458439"/>
    <lineage>
        <taxon>Bacteria</taxon>
        <taxon>Bacillati</taxon>
        <taxon>Bacillota</taxon>
        <taxon>Bacilli</taxon>
        <taxon>Bacillales</taxon>
        <taxon>Paenibacillaceae</taxon>
        <taxon>Paenibacillus</taxon>
    </lineage>
</organism>
<sequence>MLQQMRSIHPLAWTIMIGTVCSRMAMSMSLPFLAIYLTQSLGASPSQTGLVIAVSSLAGLAGSFWGGYAADRLGRKTVLLLSACGWAAVFAGFAAADQLWMFFAVNALNGVCRSVFEPASRALLSDVTPPEQRLLVFNMRYAAINVGFMLGPLIGIRFGAAGSASLFLIPCLVYLLYGAVLAVQFRRHASPESASDIGGEEHAFPGMLTALRITSADRLFMLLLIGSLLTNIGFGQFSTTLPQHLTISPYVENGPVLYGYMLTLNAVAVLAVQYPVMRCARYLPPMLLMMAGSVLVSGSMLMFGLFTSFWWLLLGALIYSVGEVLVFTLSDTLVDKLATKELRATYFGVMGLSNTGYMLGPLLGGLLLDVFGTGRAPLVFSLIACASACGLPFLFAAYRKWQRPLRGPKRENHPAR</sequence>
<dbReference type="InterPro" id="IPR020846">
    <property type="entry name" value="MFS_dom"/>
</dbReference>
<feature type="transmembrane region" description="Helical" evidence="8">
    <location>
        <begin position="346"/>
        <end position="366"/>
    </location>
</feature>
<accession>A0ABV5AR72</accession>
<dbReference type="InterPro" id="IPR011701">
    <property type="entry name" value="MFS"/>
</dbReference>
<feature type="transmembrane region" description="Helical" evidence="8">
    <location>
        <begin position="77"/>
        <end position="93"/>
    </location>
</feature>
<keyword evidence="3" id="KW-0813">Transport</keyword>
<dbReference type="RefSeq" id="WP_375354595.1">
    <property type="nucleotide sequence ID" value="NZ_JBHHMI010000005.1"/>
</dbReference>
<reference evidence="10 11" key="1">
    <citation type="submission" date="2024-09" db="EMBL/GenBank/DDBJ databases">
        <title>Paenibacillus zeirhizospherea sp. nov., isolated from surface of the maize (Zea mays) roots in a horticulture field, Hungary.</title>
        <authorList>
            <person name="Marton D."/>
            <person name="Farkas M."/>
            <person name="Bedics A."/>
            <person name="Toth E."/>
            <person name="Tancsics A."/>
            <person name="Boka K."/>
            <person name="Maroti G."/>
            <person name="Kriszt B."/>
            <person name="Cserhati M."/>
        </authorList>
    </citation>
    <scope>NUCLEOTIDE SEQUENCE [LARGE SCALE GENOMIC DNA]</scope>
    <source>
        <strain evidence="10 11">KCTC 33519</strain>
    </source>
</reference>
<name>A0ABV5AR72_9BACL</name>
<dbReference type="InterPro" id="IPR050171">
    <property type="entry name" value="MFS_Transporters"/>
</dbReference>
<feature type="domain" description="Major facilitator superfamily (MFS) profile" evidence="9">
    <location>
        <begin position="11"/>
        <end position="402"/>
    </location>
</feature>
<evidence type="ECO:0000256" key="5">
    <source>
        <dbReference type="ARBA" id="ARBA00022692"/>
    </source>
</evidence>
<keyword evidence="6 8" id="KW-1133">Transmembrane helix</keyword>
<keyword evidence="4" id="KW-1003">Cell membrane</keyword>
<dbReference type="Pfam" id="PF07690">
    <property type="entry name" value="MFS_1"/>
    <property type="match status" value="1"/>
</dbReference>
<keyword evidence="7 8" id="KW-0472">Membrane</keyword>
<feature type="transmembrane region" description="Helical" evidence="8">
    <location>
        <begin position="12"/>
        <end position="37"/>
    </location>
</feature>
<dbReference type="Proteomes" id="UP001580346">
    <property type="component" value="Unassembled WGS sequence"/>
</dbReference>
<feature type="transmembrane region" description="Helical" evidence="8">
    <location>
        <begin position="283"/>
        <end position="303"/>
    </location>
</feature>
<feature type="transmembrane region" description="Helical" evidence="8">
    <location>
        <begin position="219"/>
        <end position="237"/>
    </location>
</feature>
<dbReference type="InterPro" id="IPR001958">
    <property type="entry name" value="Tet-R_TetA/multi-R_MdtG-like"/>
</dbReference>
<dbReference type="PROSITE" id="PS00216">
    <property type="entry name" value="SUGAR_TRANSPORT_1"/>
    <property type="match status" value="1"/>
</dbReference>
<proteinExistence type="inferred from homology"/>
<comment type="subcellular location">
    <subcellularLocation>
        <location evidence="1">Cell membrane</location>
        <topology evidence="1">Multi-pass membrane protein</topology>
    </subcellularLocation>
</comment>
<evidence type="ECO:0000259" key="9">
    <source>
        <dbReference type="PROSITE" id="PS50850"/>
    </source>
</evidence>
<evidence type="ECO:0000256" key="4">
    <source>
        <dbReference type="ARBA" id="ARBA00022475"/>
    </source>
</evidence>
<dbReference type="PANTHER" id="PTHR23517:SF10">
    <property type="entry name" value="MAJOR FACILITATOR SUPERFAMILY (MFS) PROFILE DOMAIN-CONTAINING PROTEIN"/>
    <property type="match status" value="1"/>
</dbReference>
<dbReference type="EMBL" id="JBHHMI010000005">
    <property type="protein sequence ID" value="MFB5266714.1"/>
    <property type="molecule type" value="Genomic_DNA"/>
</dbReference>
<evidence type="ECO:0000313" key="10">
    <source>
        <dbReference type="EMBL" id="MFB5266714.1"/>
    </source>
</evidence>
<dbReference type="CDD" id="cd17329">
    <property type="entry name" value="MFS_MdtH_MDR_like"/>
    <property type="match status" value="1"/>
</dbReference>